<name>A0A5A9P3E0_9TELE</name>
<evidence type="ECO:0000313" key="3">
    <source>
        <dbReference type="EMBL" id="KAA0716155.1"/>
    </source>
</evidence>
<dbReference type="PANTHER" id="PTHR45784:SF8">
    <property type="entry name" value="C-TYPE MANNOSE RECEPTOR 2-RELATED"/>
    <property type="match status" value="1"/>
</dbReference>
<proteinExistence type="predicted"/>
<protein>
    <recommendedName>
        <fullName evidence="2">C-type lectin domain-containing protein</fullName>
    </recommendedName>
</protein>
<evidence type="ECO:0000256" key="1">
    <source>
        <dbReference type="SAM" id="SignalP"/>
    </source>
</evidence>
<keyword evidence="4" id="KW-1185">Reference proteome</keyword>
<dbReference type="EMBL" id="SOYY01000010">
    <property type="protein sequence ID" value="KAA0716155.1"/>
    <property type="molecule type" value="Genomic_DNA"/>
</dbReference>
<dbReference type="Pfam" id="PF00059">
    <property type="entry name" value="Lectin_C"/>
    <property type="match status" value="2"/>
</dbReference>
<dbReference type="Proteomes" id="UP000324632">
    <property type="component" value="Chromosome 10"/>
</dbReference>
<sequence length="243" mass="28155">MKTTLTVLLIIQLYGITSCVIKQHYFINEKKTGYGALKYCRTNYHDLSTFIDEIEEQQFLKDAVSQTSDAWVGLYKTSGIWMWTTGKVATQISWYAGQPDNDNCVYLEKLSKKLHDRSCTNTYTFFCMTFEIVLVDQSESWEGALDYCRHHHDDLASLSSNRSMTDALSKITGAQTQYVWIGLRFLAGRWFWISGDDLIFKVWSSDGQLQCPAQNQRCEALDKNTKTWTPRDCEEKLNFLCFK</sequence>
<dbReference type="InterPro" id="IPR016187">
    <property type="entry name" value="CTDL_fold"/>
</dbReference>
<dbReference type="PANTHER" id="PTHR45784">
    <property type="entry name" value="C-TYPE LECTIN DOMAIN FAMILY 20 MEMBER A-RELATED"/>
    <property type="match status" value="1"/>
</dbReference>
<dbReference type="InterPro" id="IPR001304">
    <property type="entry name" value="C-type_lectin-like"/>
</dbReference>
<accession>A0A5A9P3E0</accession>
<dbReference type="InterPro" id="IPR016186">
    <property type="entry name" value="C-type_lectin-like/link_sf"/>
</dbReference>
<reference evidence="3 4" key="1">
    <citation type="journal article" date="2019" name="Mol. Ecol. Resour.">
        <title>Chromosome-level genome assembly of Triplophysa tibetana, a fish adapted to the harsh high-altitude environment of the Tibetan Plateau.</title>
        <authorList>
            <person name="Yang X."/>
            <person name="Liu H."/>
            <person name="Ma Z."/>
            <person name="Zou Y."/>
            <person name="Zou M."/>
            <person name="Mao Y."/>
            <person name="Li X."/>
            <person name="Wang H."/>
            <person name="Chen T."/>
            <person name="Wang W."/>
            <person name="Yang R."/>
        </authorList>
    </citation>
    <scope>NUCLEOTIDE SEQUENCE [LARGE SCALE GENOMIC DNA]</scope>
    <source>
        <strain evidence="3">TTIB1903HZAU</strain>
        <tissue evidence="3">Muscle</tissue>
    </source>
</reference>
<evidence type="ECO:0000259" key="2">
    <source>
        <dbReference type="PROSITE" id="PS50041"/>
    </source>
</evidence>
<dbReference type="SUPFAM" id="SSF56436">
    <property type="entry name" value="C-type lectin-like"/>
    <property type="match status" value="2"/>
</dbReference>
<evidence type="ECO:0000313" key="4">
    <source>
        <dbReference type="Proteomes" id="UP000324632"/>
    </source>
</evidence>
<keyword evidence="1" id="KW-0732">Signal</keyword>
<dbReference type="AlphaFoldDB" id="A0A5A9P3E0"/>
<feature type="chain" id="PRO_5041717643" description="C-type lectin domain-containing protein" evidence="1">
    <location>
        <begin position="20"/>
        <end position="243"/>
    </location>
</feature>
<feature type="domain" description="C-type lectin" evidence="2">
    <location>
        <begin position="24"/>
        <end position="128"/>
    </location>
</feature>
<dbReference type="PROSITE" id="PS51257">
    <property type="entry name" value="PROKAR_LIPOPROTEIN"/>
    <property type="match status" value="1"/>
</dbReference>
<dbReference type="SMART" id="SM00034">
    <property type="entry name" value="CLECT"/>
    <property type="match status" value="2"/>
</dbReference>
<comment type="caution">
    <text evidence="3">The sequence shown here is derived from an EMBL/GenBank/DDBJ whole genome shotgun (WGS) entry which is preliminary data.</text>
</comment>
<feature type="domain" description="C-type lectin" evidence="2">
    <location>
        <begin position="123"/>
        <end position="242"/>
    </location>
</feature>
<dbReference type="Gene3D" id="3.10.100.10">
    <property type="entry name" value="Mannose-Binding Protein A, subunit A"/>
    <property type="match status" value="2"/>
</dbReference>
<feature type="signal peptide" evidence="1">
    <location>
        <begin position="1"/>
        <end position="19"/>
    </location>
</feature>
<dbReference type="PROSITE" id="PS50041">
    <property type="entry name" value="C_TYPE_LECTIN_2"/>
    <property type="match status" value="2"/>
</dbReference>
<gene>
    <name evidence="3" type="ORF">E1301_Tti019923</name>
</gene>
<organism evidence="3 4">
    <name type="scientific">Triplophysa tibetana</name>
    <dbReference type="NCBI Taxonomy" id="1572043"/>
    <lineage>
        <taxon>Eukaryota</taxon>
        <taxon>Metazoa</taxon>
        <taxon>Chordata</taxon>
        <taxon>Craniata</taxon>
        <taxon>Vertebrata</taxon>
        <taxon>Euteleostomi</taxon>
        <taxon>Actinopterygii</taxon>
        <taxon>Neopterygii</taxon>
        <taxon>Teleostei</taxon>
        <taxon>Ostariophysi</taxon>
        <taxon>Cypriniformes</taxon>
        <taxon>Nemacheilidae</taxon>
        <taxon>Triplophysa</taxon>
    </lineage>
</organism>